<dbReference type="AlphaFoldDB" id="A0A8S1S358"/>
<organism evidence="1 2">
    <name type="scientific">Paramecium pentaurelia</name>
    <dbReference type="NCBI Taxonomy" id="43138"/>
    <lineage>
        <taxon>Eukaryota</taxon>
        <taxon>Sar</taxon>
        <taxon>Alveolata</taxon>
        <taxon>Ciliophora</taxon>
        <taxon>Intramacronucleata</taxon>
        <taxon>Oligohymenophorea</taxon>
        <taxon>Peniculida</taxon>
        <taxon>Parameciidae</taxon>
        <taxon>Paramecium</taxon>
    </lineage>
</organism>
<sequence>MKKLSQQMLRNERRLKPYFQIEIFQQQQRLDDQCIERLSTELILSQSQKILSIDLIKKWHLDLSNLTDRSVKDLSQSLSKLSRLDQLNLELYGWGYWNENITDSSLNYLSQAILLQNKLSEFKLDLNMWAYENQRITDKGIDRLLNGISLLNNLESLELNMKGWGDGNYEITDNTIIRLSKCLKKLKNLSEIKLILWKNIGLQATKQLNKTLSNLKNLTKIEIKFESCLQQQIIQNDNIDQKLIQIKLNAIQKRKLLFQVEGILVSLEQLIPKFTLWDIILKL</sequence>
<proteinExistence type="predicted"/>
<evidence type="ECO:0000313" key="2">
    <source>
        <dbReference type="Proteomes" id="UP000689195"/>
    </source>
</evidence>
<dbReference type="EMBL" id="CAJJDO010000003">
    <property type="protein sequence ID" value="CAD8134688.1"/>
    <property type="molecule type" value="Genomic_DNA"/>
</dbReference>
<name>A0A8S1S358_9CILI</name>
<keyword evidence="2" id="KW-1185">Reference proteome</keyword>
<reference evidence="1" key="1">
    <citation type="submission" date="2021-01" db="EMBL/GenBank/DDBJ databases">
        <authorList>
            <consortium name="Genoscope - CEA"/>
            <person name="William W."/>
        </authorList>
    </citation>
    <scope>NUCLEOTIDE SEQUENCE</scope>
</reference>
<dbReference type="OrthoDB" id="10402516at2759"/>
<evidence type="ECO:0000313" key="1">
    <source>
        <dbReference type="EMBL" id="CAD8134688.1"/>
    </source>
</evidence>
<gene>
    <name evidence="1" type="ORF">PPENT_87.1.T0030432</name>
</gene>
<accession>A0A8S1S358</accession>
<comment type="caution">
    <text evidence="1">The sequence shown here is derived from an EMBL/GenBank/DDBJ whole genome shotgun (WGS) entry which is preliminary data.</text>
</comment>
<dbReference type="Proteomes" id="UP000689195">
    <property type="component" value="Unassembled WGS sequence"/>
</dbReference>
<protein>
    <submittedName>
        <fullName evidence="1">Uncharacterized protein</fullName>
    </submittedName>
</protein>